<dbReference type="InterPro" id="IPR001478">
    <property type="entry name" value="PDZ"/>
</dbReference>
<dbReference type="Proteomes" id="UP000175691">
    <property type="component" value="Unassembled WGS sequence"/>
</dbReference>
<comment type="similarity">
    <text evidence="2">Belongs to the GSP C family.</text>
</comment>
<evidence type="ECO:0000259" key="12">
    <source>
        <dbReference type="Pfam" id="PF13180"/>
    </source>
</evidence>
<keyword evidence="9 10" id="KW-0472">Membrane</keyword>
<evidence type="ECO:0000256" key="3">
    <source>
        <dbReference type="ARBA" id="ARBA00022448"/>
    </source>
</evidence>
<name>A0A1E7ZDT0_9ALTE</name>
<sequence length="313" mass="33888">MTLTKIDSQSLATFFSRHQKQLNLLVVVLLSVYLLAFAAKLIWRIIPEPSGPATPATLSSAPKPVASAQRGVNVGGLQQLNLFGTLNQQAAPVEEEVDTDAPETKLNLTLTGVVASSSVNEGTAIIENRGVQNVYGLGEKIEGTNATLDRVMNDRVIIKNGVRKETLMLDGVDYDEANRKRAAVNDTTRRVPPPVRPRVPPPKNAVTIDEDVSSSLRESPGSFTDFIAITPKIGDGQLIGYEIKPGKNPSLFQSAGLQAGDVVIQINGLDLTDTQQSKEAMNDLRQAETIELTLTRDGEYITIYLEMPEPGNE</sequence>
<dbReference type="Pfam" id="PF13180">
    <property type="entry name" value="PDZ_2"/>
    <property type="match status" value="1"/>
</dbReference>
<keyword evidence="7" id="KW-0653">Protein transport</keyword>
<comment type="subcellular location">
    <subcellularLocation>
        <location evidence="1">Cell inner membrane</location>
    </subcellularLocation>
</comment>
<keyword evidence="4" id="KW-1003">Cell membrane</keyword>
<evidence type="ECO:0000259" key="11">
    <source>
        <dbReference type="Pfam" id="PF11356"/>
    </source>
</evidence>
<organism evidence="13 14">
    <name type="scientific">Alteromonas confluentis</name>
    <dbReference type="NCBI Taxonomy" id="1656094"/>
    <lineage>
        <taxon>Bacteria</taxon>
        <taxon>Pseudomonadati</taxon>
        <taxon>Pseudomonadota</taxon>
        <taxon>Gammaproteobacteria</taxon>
        <taxon>Alteromonadales</taxon>
        <taxon>Alteromonadaceae</taxon>
        <taxon>Alteromonas/Salinimonas group</taxon>
        <taxon>Alteromonas</taxon>
    </lineage>
</organism>
<dbReference type="InterPro" id="IPR036034">
    <property type="entry name" value="PDZ_sf"/>
</dbReference>
<evidence type="ECO:0000313" key="14">
    <source>
        <dbReference type="Proteomes" id="UP000175691"/>
    </source>
</evidence>
<dbReference type="STRING" id="1656094.BFC18_07940"/>
<dbReference type="Gene3D" id="2.30.42.10">
    <property type="match status" value="1"/>
</dbReference>
<dbReference type="Gene3D" id="2.30.30.830">
    <property type="match status" value="1"/>
</dbReference>
<dbReference type="NCBIfam" id="TIGR01713">
    <property type="entry name" value="typeII_sec_gspC"/>
    <property type="match status" value="1"/>
</dbReference>
<reference evidence="13 14" key="1">
    <citation type="submission" date="2016-08" db="EMBL/GenBank/DDBJ databases">
        <authorList>
            <person name="Seilhamer J.J."/>
        </authorList>
    </citation>
    <scope>NUCLEOTIDE SEQUENCE [LARGE SCALE GENOMIC DNA]</scope>
    <source>
        <strain evidence="13 14">KCTC 42603</strain>
    </source>
</reference>
<feature type="domain" description="PDZ" evidence="12">
    <location>
        <begin position="252"/>
        <end position="303"/>
    </location>
</feature>
<dbReference type="SUPFAM" id="SSF50156">
    <property type="entry name" value="PDZ domain-like"/>
    <property type="match status" value="1"/>
</dbReference>
<gene>
    <name evidence="13" type="ORF">BFC18_07940</name>
</gene>
<comment type="caution">
    <text evidence="13">The sequence shown here is derived from an EMBL/GenBank/DDBJ whole genome shotgun (WGS) entry which is preliminary data.</text>
</comment>
<dbReference type="RefSeq" id="WP_070124571.1">
    <property type="nucleotide sequence ID" value="NZ_MDHN01000013.1"/>
</dbReference>
<keyword evidence="3" id="KW-0813">Transport</keyword>
<evidence type="ECO:0000256" key="10">
    <source>
        <dbReference type="SAM" id="Phobius"/>
    </source>
</evidence>
<dbReference type="OrthoDB" id="1491375at2"/>
<feature type="transmembrane region" description="Helical" evidence="10">
    <location>
        <begin position="21"/>
        <end position="43"/>
    </location>
</feature>
<accession>A0A1E7ZDT0</accession>
<dbReference type="EMBL" id="MDHN01000013">
    <property type="protein sequence ID" value="OFC71650.1"/>
    <property type="molecule type" value="Genomic_DNA"/>
</dbReference>
<feature type="domain" description="Type II secretion system protein GspC N-terminal" evidence="11">
    <location>
        <begin position="28"/>
        <end position="169"/>
    </location>
</feature>
<keyword evidence="5" id="KW-0997">Cell inner membrane</keyword>
<dbReference type="GO" id="GO:0005886">
    <property type="term" value="C:plasma membrane"/>
    <property type="evidence" value="ECO:0007669"/>
    <property type="project" value="UniProtKB-SubCell"/>
</dbReference>
<evidence type="ECO:0000313" key="13">
    <source>
        <dbReference type="EMBL" id="OFC71650.1"/>
    </source>
</evidence>
<dbReference type="AlphaFoldDB" id="A0A1E7ZDT0"/>
<dbReference type="Pfam" id="PF11356">
    <property type="entry name" value="T2SSC"/>
    <property type="match status" value="1"/>
</dbReference>
<keyword evidence="8 10" id="KW-1133">Transmembrane helix</keyword>
<dbReference type="InterPro" id="IPR001639">
    <property type="entry name" value="T2SS_protein-GspC"/>
</dbReference>
<evidence type="ECO:0000256" key="6">
    <source>
        <dbReference type="ARBA" id="ARBA00022692"/>
    </source>
</evidence>
<dbReference type="GO" id="GO:0015628">
    <property type="term" value="P:protein secretion by the type II secretion system"/>
    <property type="evidence" value="ECO:0007669"/>
    <property type="project" value="InterPro"/>
</dbReference>
<evidence type="ECO:0000256" key="8">
    <source>
        <dbReference type="ARBA" id="ARBA00022989"/>
    </source>
</evidence>
<dbReference type="GO" id="GO:0015627">
    <property type="term" value="C:type II protein secretion system complex"/>
    <property type="evidence" value="ECO:0007669"/>
    <property type="project" value="InterPro"/>
</dbReference>
<evidence type="ECO:0000256" key="2">
    <source>
        <dbReference type="ARBA" id="ARBA00007986"/>
    </source>
</evidence>
<keyword evidence="6 10" id="KW-0812">Transmembrane</keyword>
<evidence type="ECO:0000256" key="7">
    <source>
        <dbReference type="ARBA" id="ARBA00022927"/>
    </source>
</evidence>
<evidence type="ECO:0000256" key="1">
    <source>
        <dbReference type="ARBA" id="ARBA00004533"/>
    </source>
</evidence>
<dbReference type="InterPro" id="IPR024961">
    <property type="entry name" value="T2SS_GspC_N"/>
</dbReference>
<evidence type="ECO:0000256" key="5">
    <source>
        <dbReference type="ARBA" id="ARBA00022519"/>
    </source>
</evidence>
<protein>
    <submittedName>
        <fullName evidence="13">Type II secretion system protein GspC</fullName>
    </submittedName>
</protein>
<evidence type="ECO:0000256" key="9">
    <source>
        <dbReference type="ARBA" id="ARBA00023136"/>
    </source>
</evidence>
<keyword evidence="14" id="KW-1185">Reference proteome</keyword>
<proteinExistence type="inferred from homology"/>
<evidence type="ECO:0000256" key="4">
    <source>
        <dbReference type="ARBA" id="ARBA00022475"/>
    </source>
</evidence>